<dbReference type="AlphaFoldDB" id="A0A6V6YPH4"/>
<dbReference type="RefSeq" id="WP_051872954.1">
    <property type="nucleotide sequence ID" value="NZ_CAIJDO010000069.1"/>
</dbReference>
<name>A0A6V6YPH4_9FLAO</name>
<reference evidence="1 2" key="1">
    <citation type="submission" date="2020-06" db="EMBL/GenBank/DDBJ databases">
        <authorList>
            <person name="Criscuolo A."/>
        </authorList>
    </citation>
    <scope>NUCLEOTIDE SEQUENCE [LARGE SCALE GENOMIC DNA]</scope>
    <source>
        <strain evidence="2">CIP 110025</strain>
    </source>
</reference>
<dbReference type="Proteomes" id="UP000556700">
    <property type="component" value="Unassembled WGS sequence"/>
</dbReference>
<proteinExistence type="predicted"/>
<comment type="caution">
    <text evidence="1">The sequence shown here is derived from an EMBL/GenBank/DDBJ whole genome shotgun (WGS) entry which is preliminary data.</text>
</comment>
<protein>
    <submittedName>
        <fullName evidence="1">Uncharacterized protein</fullName>
    </submittedName>
</protein>
<keyword evidence="2" id="KW-1185">Reference proteome</keyword>
<dbReference type="EMBL" id="CAIJDO010000069">
    <property type="protein sequence ID" value="CAD0001345.1"/>
    <property type="molecule type" value="Genomic_DNA"/>
</dbReference>
<organism evidence="1 2">
    <name type="scientific">Flavobacterium chungangense</name>
    <dbReference type="NCBI Taxonomy" id="554283"/>
    <lineage>
        <taxon>Bacteria</taxon>
        <taxon>Pseudomonadati</taxon>
        <taxon>Bacteroidota</taxon>
        <taxon>Flavobacteriia</taxon>
        <taxon>Flavobacteriales</taxon>
        <taxon>Flavobacteriaceae</taxon>
        <taxon>Flavobacterium</taxon>
    </lineage>
</organism>
<accession>A0A6V6YPH4</accession>
<gene>
    <name evidence="1" type="ORF">FLACHUCJ7_00492</name>
</gene>
<sequence>MSYLNVPRLTFSGDFISDVSTVNNDPQHYNNNTFKKSFQEFGTGSNNGWWNPEGGATFGFQDCHVKQITDEEGNTSSDPLLDGIIGQIVCGAEGRNSGKMVDLDPQQQMVSQLWGVTFRILTATNELLLEGKIEPTGFRDLQMRQQTGARVNGQPLGGTWTSVLEDVVWGDLAYQSLFLMSLKSKTQENRLSINLNGFGYYYAHATDGRFSLGRILGSLGPWFSGEPKLFPPARRLYGIVSNNNNVFFAASNFILDKENARLSIDFGSSFPVSDSIGTIALNTELFLAVSKTAIGPPPGATPYMVSPDGVLFVGKLEYQNGTGWLNSTSGIVDFNNLSHEVLSALKDNQLLLLGASSKADQFVVIAREAVDGIVLRADEFVQRLDTNQTNEISFYASQYGLPLPNHAIYITLEPPTPMTPKLQNTPPICDVPGNNYPADGLTFDAVITTDVNGVGVLKLTGNSIDSPRGYLDGQIYTLDYDLAGVNTDPASGSVMPQNFIAIHLRDYFEIPETPVWADIQPTMVQFANLYPIMSKFFIDFSDPNALIAKKELLIFAFDRDIKDPIYMPVTRDLSETKRLTILKWLRNPIIEGEAIVVTQQKAKGEINLIQEDTVTETVPLTNNQLRLRDAVRAKNGADFNIPEITNLFEF</sequence>
<evidence type="ECO:0000313" key="1">
    <source>
        <dbReference type="EMBL" id="CAD0001345.1"/>
    </source>
</evidence>
<evidence type="ECO:0000313" key="2">
    <source>
        <dbReference type="Proteomes" id="UP000556700"/>
    </source>
</evidence>